<dbReference type="SUPFAM" id="SSF103473">
    <property type="entry name" value="MFS general substrate transporter"/>
    <property type="match status" value="1"/>
</dbReference>
<dbReference type="Pfam" id="PF07690">
    <property type="entry name" value="MFS_1"/>
    <property type="match status" value="1"/>
</dbReference>
<dbReference type="InterPro" id="IPR004812">
    <property type="entry name" value="Efflux_drug-R_Bcr/CmlA"/>
</dbReference>
<feature type="transmembrane region" description="Helical" evidence="8">
    <location>
        <begin position="132"/>
        <end position="151"/>
    </location>
</feature>
<evidence type="ECO:0000256" key="4">
    <source>
        <dbReference type="ARBA" id="ARBA00022475"/>
    </source>
</evidence>
<evidence type="ECO:0000256" key="5">
    <source>
        <dbReference type="ARBA" id="ARBA00022692"/>
    </source>
</evidence>
<keyword evidence="6 8" id="KW-1133">Transmembrane helix</keyword>
<dbReference type="EMBL" id="AQHV01000028">
    <property type="protein sequence ID" value="KKB45572.1"/>
    <property type="molecule type" value="Genomic_DNA"/>
</dbReference>
<dbReference type="PROSITE" id="PS50850">
    <property type="entry name" value="MFS"/>
    <property type="match status" value="1"/>
</dbReference>
<keyword evidence="4" id="KW-1003">Cell membrane</keyword>
<dbReference type="GO" id="GO:0042910">
    <property type="term" value="F:xenobiotic transmembrane transporter activity"/>
    <property type="evidence" value="ECO:0007669"/>
    <property type="project" value="InterPro"/>
</dbReference>
<dbReference type="PANTHER" id="PTHR23502:SF132">
    <property type="entry name" value="POLYAMINE TRANSPORTER 2-RELATED"/>
    <property type="match status" value="1"/>
</dbReference>
<evidence type="ECO:0000256" key="6">
    <source>
        <dbReference type="ARBA" id="ARBA00022989"/>
    </source>
</evidence>
<gene>
    <name evidence="10" type="ORF">HMPREF1535_04856</name>
</gene>
<comment type="similarity">
    <text evidence="2">Belongs to the major facilitator superfamily. Bcr/CmlA family.</text>
</comment>
<reference evidence="10 11" key="1">
    <citation type="submission" date="2013-04" db="EMBL/GenBank/DDBJ databases">
        <title>The Genome Sequence of Parabacteroides goldsteinii DSM 19448.</title>
        <authorList>
            <consortium name="The Broad Institute Genomics Platform"/>
            <person name="Earl A."/>
            <person name="Ward D."/>
            <person name="Feldgarden M."/>
            <person name="Gevers D."/>
            <person name="Martens E."/>
            <person name="Sakamoto M."/>
            <person name="Benno Y."/>
            <person name="Song Y."/>
            <person name="Liu C."/>
            <person name="Lee J."/>
            <person name="Bolanos M."/>
            <person name="Vaisanen M.L."/>
            <person name="Finegold S.M."/>
            <person name="Walker B."/>
            <person name="Young S."/>
            <person name="Zeng Q."/>
            <person name="Gargeya S."/>
            <person name="Fitzgerald M."/>
            <person name="Haas B."/>
            <person name="Abouelleil A."/>
            <person name="Allen A.W."/>
            <person name="Alvarado L."/>
            <person name="Arachchi H.M."/>
            <person name="Berlin A.M."/>
            <person name="Chapman S.B."/>
            <person name="Gainer-Dewar J."/>
            <person name="Goldberg J."/>
            <person name="Griggs A."/>
            <person name="Gujja S."/>
            <person name="Hansen M."/>
            <person name="Howarth C."/>
            <person name="Imamovic A."/>
            <person name="Ireland A."/>
            <person name="Larimer J."/>
            <person name="McCowan C."/>
            <person name="Murphy C."/>
            <person name="Pearson M."/>
            <person name="Poon T.W."/>
            <person name="Priest M."/>
            <person name="Roberts A."/>
            <person name="Saif S."/>
            <person name="Shea T."/>
            <person name="Sisk P."/>
            <person name="Sykes S."/>
            <person name="Wortman J."/>
            <person name="Nusbaum C."/>
            <person name="Birren B."/>
        </authorList>
    </citation>
    <scope>NUCLEOTIDE SEQUENCE [LARGE SCALE GENOMIC DNA]</scope>
    <source>
        <strain evidence="10 11">DSM 19448</strain>
    </source>
</reference>
<dbReference type="CDD" id="cd17320">
    <property type="entry name" value="MFS_MdfA_MDR_like"/>
    <property type="match status" value="1"/>
</dbReference>
<evidence type="ECO:0000256" key="7">
    <source>
        <dbReference type="ARBA" id="ARBA00023136"/>
    </source>
</evidence>
<feature type="transmembrane region" description="Helical" evidence="8">
    <location>
        <begin position="214"/>
        <end position="233"/>
    </location>
</feature>
<evidence type="ECO:0000256" key="3">
    <source>
        <dbReference type="ARBA" id="ARBA00022448"/>
    </source>
</evidence>
<evidence type="ECO:0000313" key="10">
    <source>
        <dbReference type="EMBL" id="KKB45572.1"/>
    </source>
</evidence>
<organism evidence="10 11">
    <name type="scientific">Parabacteroides goldsteinii DSM 19448 = WAL 12034</name>
    <dbReference type="NCBI Taxonomy" id="927665"/>
    <lineage>
        <taxon>Bacteria</taxon>
        <taxon>Pseudomonadati</taxon>
        <taxon>Bacteroidota</taxon>
        <taxon>Bacteroidia</taxon>
        <taxon>Bacteroidales</taxon>
        <taxon>Tannerellaceae</taxon>
        <taxon>Parabacteroides</taxon>
    </lineage>
</organism>
<accession>A0A0F5IKD8</accession>
<evidence type="ECO:0000259" key="9">
    <source>
        <dbReference type="PROSITE" id="PS50850"/>
    </source>
</evidence>
<protein>
    <submittedName>
        <fullName evidence="10">Drug resistance transporter, Bcr/CflA subfamily</fullName>
    </submittedName>
</protein>
<evidence type="ECO:0000313" key="11">
    <source>
        <dbReference type="Proteomes" id="UP000033047"/>
    </source>
</evidence>
<keyword evidence="3" id="KW-0813">Transport</keyword>
<dbReference type="PANTHER" id="PTHR23502">
    <property type="entry name" value="MAJOR FACILITATOR SUPERFAMILY"/>
    <property type="match status" value="1"/>
</dbReference>
<dbReference type="AlphaFoldDB" id="A0A0F5IKD8"/>
<feature type="transmembrane region" description="Helical" evidence="8">
    <location>
        <begin position="283"/>
        <end position="305"/>
    </location>
</feature>
<evidence type="ECO:0000256" key="2">
    <source>
        <dbReference type="ARBA" id="ARBA00006236"/>
    </source>
</evidence>
<dbReference type="Proteomes" id="UP000033047">
    <property type="component" value="Unassembled WGS sequence"/>
</dbReference>
<name>A0A0F5IKD8_9BACT</name>
<feature type="transmembrane region" description="Helical" evidence="8">
    <location>
        <begin position="372"/>
        <end position="391"/>
    </location>
</feature>
<dbReference type="HOGENOM" id="CLU_001265_47_0_10"/>
<keyword evidence="5 8" id="KW-0812">Transmembrane</keyword>
<dbReference type="InterPro" id="IPR036259">
    <property type="entry name" value="MFS_trans_sf"/>
</dbReference>
<feature type="transmembrane region" description="Helical" evidence="8">
    <location>
        <begin position="344"/>
        <end position="366"/>
    </location>
</feature>
<evidence type="ECO:0000256" key="8">
    <source>
        <dbReference type="SAM" id="Phobius"/>
    </source>
</evidence>
<feature type="transmembrane region" description="Helical" evidence="8">
    <location>
        <begin position="253"/>
        <end position="271"/>
    </location>
</feature>
<dbReference type="InterPro" id="IPR011701">
    <property type="entry name" value="MFS"/>
</dbReference>
<evidence type="ECO:0000256" key="1">
    <source>
        <dbReference type="ARBA" id="ARBA00004651"/>
    </source>
</evidence>
<keyword evidence="7 8" id="KW-0472">Membrane</keyword>
<feature type="transmembrane region" description="Helical" evidence="8">
    <location>
        <begin position="163"/>
        <end position="182"/>
    </location>
</feature>
<sequence>MNRKMGIVVLVLSLLAALEPLSIDLYLPAFTDIAESLQVSLSEVQISLSIFLAGFAIGQLFWGTLSDYYGRKNPILAATALYTISSFASIYVTSIEQLWVIRFLQAFGGCAGVVVGRAAVNDLFVNEQRTKVFSLLVIISGIAPVIAPTIGNLLLKQWHWHGVFNTMALLGAFTILLTWLFLPKSKPVALSGEMNAKKPSVKEMVKGYVRVMKVWPFMVYTIIGCMAYGGLMVYVSNAPFLIMEKGGMSGDTFAIIFAINSLGLMFGTYIINFMLKYMTLKKLVRYTLAVQLLIGTLLIVTAFASTSVIPLLVLVFLNLIPIGLLLPATTSLGLAYFKEDSGSASALMGFLQLFFTGVLSAVVSFLQNDSVVPMMCGLFVCGLTSFVLLFVDTRRRLAVIKVRS</sequence>
<feature type="transmembrane region" description="Helical" evidence="8">
    <location>
        <begin position="46"/>
        <end position="63"/>
    </location>
</feature>
<comment type="caution">
    <text evidence="10">The sequence shown here is derived from an EMBL/GenBank/DDBJ whole genome shotgun (WGS) entry which is preliminary data.</text>
</comment>
<proteinExistence type="inferred from homology"/>
<feature type="transmembrane region" description="Helical" evidence="8">
    <location>
        <begin position="99"/>
        <end position="120"/>
    </location>
</feature>
<comment type="subcellular location">
    <subcellularLocation>
        <location evidence="1">Cell membrane</location>
        <topology evidence="1">Multi-pass membrane protein</topology>
    </subcellularLocation>
</comment>
<dbReference type="STRING" id="927665.HMPREF1535_04856"/>
<dbReference type="GO" id="GO:1990961">
    <property type="term" value="P:xenobiotic detoxification by transmembrane export across the plasma membrane"/>
    <property type="evidence" value="ECO:0007669"/>
    <property type="project" value="InterPro"/>
</dbReference>
<dbReference type="NCBIfam" id="TIGR00710">
    <property type="entry name" value="efflux_Bcr_CflA"/>
    <property type="match status" value="1"/>
</dbReference>
<dbReference type="PATRIC" id="fig|927665.4.peg.4981"/>
<dbReference type="GO" id="GO:0005886">
    <property type="term" value="C:plasma membrane"/>
    <property type="evidence" value="ECO:0007669"/>
    <property type="project" value="UniProtKB-SubCell"/>
</dbReference>
<feature type="transmembrane region" description="Helical" evidence="8">
    <location>
        <begin position="311"/>
        <end position="337"/>
    </location>
</feature>
<dbReference type="InterPro" id="IPR020846">
    <property type="entry name" value="MFS_dom"/>
</dbReference>
<feature type="transmembrane region" description="Helical" evidence="8">
    <location>
        <begin position="75"/>
        <end position="93"/>
    </location>
</feature>
<feature type="domain" description="Major facilitator superfamily (MFS) profile" evidence="9">
    <location>
        <begin position="8"/>
        <end position="394"/>
    </location>
</feature>
<dbReference type="RefSeq" id="WP_046147801.1">
    <property type="nucleotide sequence ID" value="NZ_KQ033914.1"/>
</dbReference>
<dbReference type="Gene3D" id="1.20.1720.10">
    <property type="entry name" value="Multidrug resistance protein D"/>
    <property type="match status" value="1"/>
</dbReference>